<dbReference type="EMBL" id="JARIHO010000001">
    <property type="protein sequence ID" value="KAJ7367666.1"/>
    <property type="molecule type" value="Genomic_DNA"/>
</dbReference>
<dbReference type="Proteomes" id="UP001218218">
    <property type="component" value="Unassembled WGS sequence"/>
</dbReference>
<accession>A0AAD7ATF8</accession>
<proteinExistence type="predicted"/>
<reference evidence="1" key="1">
    <citation type="submission" date="2023-03" db="EMBL/GenBank/DDBJ databases">
        <title>Massive genome expansion in bonnet fungi (Mycena s.s.) driven by repeated elements and novel gene families across ecological guilds.</title>
        <authorList>
            <consortium name="Lawrence Berkeley National Laboratory"/>
            <person name="Harder C.B."/>
            <person name="Miyauchi S."/>
            <person name="Viragh M."/>
            <person name="Kuo A."/>
            <person name="Thoen E."/>
            <person name="Andreopoulos B."/>
            <person name="Lu D."/>
            <person name="Skrede I."/>
            <person name="Drula E."/>
            <person name="Henrissat B."/>
            <person name="Morin E."/>
            <person name="Kohler A."/>
            <person name="Barry K."/>
            <person name="LaButti K."/>
            <person name="Morin E."/>
            <person name="Salamov A."/>
            <person name="Lipzen A."/>
            <person name="Mereny Z."/>
            <person name="Hegedus B."/>
            <person name="Baldrian P."/>
            <person name="Stursova M."/>
            <person name="Weitz H."/>
            <person name="Taylor A."/>
            <person name="Grigoriev I.V."/>
            <person name="Nagy L.G."/>
            <person name="Martin F."/>
            <person name="Kauserud H."/>
        </authorList>
    </citation>
    <scope>NUCLEOTIDE SEQUENCE</scope>
    <source>
        <strain evidence="1">CBHHK002</strain>
    </source>
</reference>
<evidence type="ECO:0000313" key="1">
    <source>
        <dbReference type="EMBL" id="KAJ7367666.1"/>
    </source>
</evidence>
<keyword evidence="2" id="KW-1185">Reference proteome</keyword>
<sequence length="128" mass="14217">MRTKKHYRTIFGKVKCIAWVAEAGIGSASQLIAGLYGFTMLGTEIFLVRLVTVYSKNSGKARAHTWVPTCDTISTLSYMVVQGKDAEAVKVFDELRAEKEMLGKAVAGLNTVQQKEKENVNILEMEEK</sequence>
<evidence type="ECO:0000313" key="2">
    <source>
        <dbReference type="Proteomes" id="UP001218218"/>
    </source>
</evidence>
<dbReference type="AlphaFoldDB" id="A0AAD7ATF8"/>
<organism evidence="1 2">
    <name type="scientific">Mycena albidolilacea</name>
    <dbReference type="NCBI Taxonomy" id="1033008"/>
    <lineage>
        <taxon>Eukaryota</taxon>
        <taxon>Fungi</taxon>
        <taxon>Dikarya</taxon>
        <taxon>Basidiomycota</taxon>
        <taxon>Agaricomycotina</taxon>
        <taxon>Agaricomycetes</taxon>
        <taxon>Agaricomycetidae</taxon>
        <taxon>Agaricales</taxon>
        <taxon>Marasmiineae</taxon>
        <taxon>Mycenaceae</taxon>
        <taxon>Mycena</taxon>
    </lineage>
</organism>
<gene>
    <name evidence="1" type="ORF">DFH08DRAFT_795811</name>
</gene>
<comment type="caution">
    <text evidence="1">The sequence shown here is derived from an EMBL/GenBank/DDBJ whole genome shotgun (WGS) entry which is preliminary data.</text>
</comment>
<protein>
    <submittedName>
        <fullName evidence="1">Uncharacterized protein</fullName>
    </submittedName>
</protein>
<name>A0AAD7ATF8_9AGAR</name>